<feature type="domain" description="DUF4340" evidence="2">
    <location>
        <begin position="67"/>
        <end position="198"/>
    </location>
</feature>
<feature type="compositionally biased region" description="Acidic residues" evidence="1">
    <location>
        <begin position="368"/>
        <end position="377"/>
    </location>
</feature>
<dbReference type="Proteomes" id="UP001243717">
    <property type="component" value="Unassembled WGS sequence"/>
</dbReference>
<reference evidence="3 4" key="1">
    <citation type="submission" date="2023-04" db="EMBL/GenBank/DDBJ databases">
        <title>A novel bacteria isolated from coastal sediment.</title>
        <authorList>
            <person name="Liu X.-J."/>
            <person name="Du Z.-J."/>
        </authorList>
    </citation>
    <scope>NUCLEOTIDE SEQUENCE [LARGE SCALE GENOMIC DNA]</scope>
    <source>
        <strain evidence="3 4">SDUM461004</strain>
    </source>
</reference>
<evidence type="ECO:0000313" key="3">
    <source>
        <dbReference type="EMBL" id="MDQ8194475.1"/>
    </source>
</evidence>
<keyword evidence="4" id="KW-1185">Reference proteome</keyword>
<sequence length="392" mass="42417">MNKKIILLGGLLVLQAVLVVFTSFQSKGLLGHSGMQALLEFNREQVDRIVLSDSTQQVELLRGDDGWVTAEDFPVEVDRVDRLLERLKGLEHGLVIAQTEAALKRFKLTEATCERQVQLFSDGKPVVELMLGSGAGARRSHVRVGGARDVYAVALGGYDLPVDLGQWQDKSLLKLNPGVVQSVQIGDLTVIKDTVEASGSDAASAGAAESTDAEPESEVAWVAADLADGEQFEVENFKRDLDRLLGLSYTRAYARGDLTELAKSEEAANQITLQLTDGRSRSYQFFESKEGEMWLIQVSDHDAIFEVSSYLGSRFGEQMLAEKLVKELEPEAVDVAESDGEALSDSEDNTIHVEPTEAVTVPGSESVEALDQEESVEPSEGASPATGEADAS</sequence>
<accession>A0ABU1AI64</accession>
<feature type="region of interest" description="Disordered" evidence="1">
    <location>
        <begin position="335"/>
        <end position="392"/>
    </location>
</feature>
<proteinExistence type="predicted"/>
<feature type="compositionally biased region" description="Acidic residues" evidence="1">
    <location>
        <begin position="335"/>
        <end position="348"/>
    </location>
</feature>
<evidence type="ECO:0000256" key="1">
    <source>
        <dbReference type="SAM" id="MobiDB-lite"/>
    </source>
</evidence>
<dbReference type="InterPro" id="IPR025641">
    <property type="entry name" value="DUF4340"/>
</dbReference>
<dbReference type="EMBL" id="JARXIC010000011">
    <property type="protein sequence ID" value="MDQ8194475.1"/>
    <property type="molecule type" value="Genomic_DNA"/>
</dbReference>
<name>A0ABU1AI64_9BACT</name>
<gene>
    <name evidence="3" type="ORF">QEH59_08555</name>
</gene>
<evidence type="ECO:0000313" key="4">
    <source>
        <dbReference type="Proteomes" id="UP001243717"/>
    </source>
</evidence>
<dbReference type="RefSeq" id="WP_308984950.1">
    <property type="nucleotide sequence ID" value="NZ_JARXIC010000011.1"/>
</dbReference>
<evidence type="ECO:0000259" key="2">
    <source>
        <dbReference type="Pfam" id="PF14238"/>
    </source>
</evidence>
<dbReference type="Pfam" id="PF14238">
    <property type="entry name" value="DUF4340"/>
    <property type="match status" value="1"/>
</dbReference>
<organism evidence="3 4">
    <name type="scientific">Thalassobacterium sedimentorum</name>
    <dbReference type="NCBI Taxonomy" id="3041258"/>
    <lineage>
        <taxon>Bacteria</taxon>
        <taxon>Pseudomonadati</taxon>
        <taxon>Verrucomicrobiota</taxon>
        <taxon>Opitutia</taxon>
        <taxon>Puniceicoccales</taxon>
        <taxon>Coraliomargaritaceae</taxon>
        <taxon>Thalassobacterium</taxon>
    </lineage>
</organism>
<comment type="caution">
    <text evidence="3">The sequence shown here is derived from an EMBL/GenBank/DDBJ whole genome shotgun (WGS) entry which is preliminary data.</text>
</comment>
<protein>
    <submittedName>
        <fullName evidence="3">DUF4340 domain-containing protein</fullName>
    </submittedName>
</protein>